<proteinExistence type="predicted"/>
<dbReference type="InterPro" id="IPR010559">
    <property type="entry name" value="Sig_transdc_His_kin_internal"/>
</dbReference>
<sequence length="257" mass="30130">MISDSFFTFMIFIGVIIPIVSMALLMVLNLFEEEMDVLEVENARVKLEKELQLSEYAQLNQQIQPHFLFNTLNSFISLGRLGRSKEIVAAMERFSLFLRYRYKNKQTLVPFRLELEYTKHYLYIQQLRFGKKLFVYFHIDEDAIETTIPPYTLQTLTENAFKHGLEKREGEKVLEIELTREGNWVLLKVKDNGAESIPSNYEKRGIGLINLKKRLELLFDLYTYVDIKKDTDDHTVAAVLFPYTPEEVLENEHSISG</sequence>
<dbReference type="RefSeq" id="WP_377930716.1">
    <property type="nucleotide sequence ID" value="NZ_JBHUEM010000055.1"/>
</dbReference>
<feature type="coiled-coil region" evidence="1">
    <location>
        <begin position="28"/>
        <end position="62"/>
    </location>
</feature>
<protein>
    <submittedName>
        <fullName evidence="4">Sensor histidine kinase</fullName>
        <ecNumber evidence="4">2.7.13.3</ecNumber>
    </submittedName>
</protein>
<dbReference type="PANTHER" id="PTHR34220">
    <property type="entry name" value="SENSOR HISTIDINE KINASE YPDA"/>
    <property type="match status" value="1"/>
</dbReference>
<feature type="domain" description="Signal transduction histidine kinase internal region" evidence="3">
    <location>
        <begin position="55"/>
        <end position="133"/>
    </location>
</feature>
<name>A0ABW4LWB5_9BACI</name>
<comment type="caution">
    <text evidence="4">The sequence shown here is derived from an EMBL/GenBank/DDBJ whole genome shotgun (WGS) entry which is preliminary data.</text>
</comment>
<evidence type="ECO:0000313" key="5">
    <source>
        <dbReference type="Proteomes" id="UP001597214"/>
    </source>
</evidence>
<evidence type="ECO:0000313" key="4">
    <source>
        <dbReference type="EMBL" id="MFD1739474.1"/>
    </source>
</evidence>
<keyword evidence="1" id="KW-0175">Coiled coil</keyword>
<organism evidence="4 5">
    <name type="scientific">Bacillus salitolerans</name>
    <dbReference type="NCBI Taxonomy" id="1437434"/>
    <lineage>
        <taxon>Bacteria</taxon>
        <taxon>Bacillati</taxon>
        <taxon>Bacillota</taxon>
        <taxon>Bacilli</taxon>
        <taxon>Bacillales</taxon>
        <taxon>Bacillaceae</taxon>
        <taxon>Bacillus</taxon>
    </lineage>
</organism>
<dbReference type="Pfam" id="PF06580">
    <property type="entry name" value="His_kinase"/>
    <property type="match status" value="1"/>
</dbReference>
<dbReference type="Proteomes" id="UP001597214">
    <property type="component" value="Unassembled WGS sequence"/>
</dbReference>
<keyword evidence="4" id="KW-0808">Transferase</keyword>
<dbReference type="SUPFAM" id="SSF55874">
    <property type="entry name" value="ATPase domain of HSP90 chaperone/DNA topoisomerase II/histidine kinase"/>
    <property type="match status" value="1"/>
</dbReference>
<dbReference type="EMBL" id="JBHUEM010000055">
    <property type="protein sequence ID" value="MFD1739474.1"/>
    <property type="molecule type" value="Genomic_DNA"/>
</dbReference>
<accession>A0ABW4LWB5</accession>
<gene>
    <name evidence="4" type="ORF">ACFSCX_23615</name>
</gene>
<evidence type="ECO:0000259" key="3">
    <source>
        <dbReference type="Pfam" id="PF06580"/>
    </source>
</evidence>
<feature type="transmembrane region" description="Helical" evidence="2">
    <location>
        <begin position="6"/>
        <end position="28"/>
    </location>
</feature>
<keyword evidence="2" id="KW-0812">Transmembrane</keyword>
<keyword evidence="2" id="KW-0472">Membrane</keyword>
<reference evidence="5" key="1">
    <citation type="journal article" date="2019" name="Int. J. Syst. Evol. Microbiol.">
        <title>The Global Catalogue of Microorganisms (GCM) 10K type strain sequencing project: providing services to taxonomists for standard genome sequencing and annotation.</title>
        <authorList>
            <consortium name="The Broad Institute Genomics Platform"/>
            <consortium name="The Broad Institute Genome Sequencing Center for Infectious Disease"/>
            <person name="Wu L."/>
            <person name="Ma J."/>
        </authorList>
    </citation>
    <scope>NUCLEOTIDE SEQUENCE [LARGE SCALE GENOMIC DNA]</scope>
    <source>
        <strain evidence="5">CCUG 49339</strain>
    </source>
</reference>
<keyword evidence="5" id="KW-1185">Reference proteome</keyword>
<dbReference type="GO" id="GO:0004673">
    <property type="term" value="F:protein histidine kinase activity"/>
    <property type="evidence" value="ECO:0007669"/>
    <property type="project" value="UniProtKB-EC"/>
</dbReference>
<dbReference type="Gene3D" id="3.30.565.10">
    <property type="entry name" value="Histidine kinase-like ATPase, C-terminal domain"/>
    <property type="match status" value="1"/>
</dbReference>
<dbReference type="InterPro" id="IPR050640">
    <property type="entry name" value="Bact_2-comp_sensor_kinase"/>
</dbReference>
<evidence type="ECO:0000256" key="2">
    <source>
        <dbReference type="SAM" id="Phobius"/>
    </source>
</evidence>
<dbReference type="InterPro" id="IPR036890">
    <property type="entry name" value="HATPase_C_sf"/>
</dbReference>
<keyword evidence="4" id="KW-0418">Kinase</keyword>
<dbReference type="PANTHER" id="PTHR34220:SF7">
    <property type="entry name" value="SENSOR HISTIDINE KINASE YPDA"/>
    <property type="match status" value="1"/>
</dbReference>
<keyword evidence="2" id="KW-1133">Transmembrane helix</keyword>
<evidence type="ECO:0000256" key="1">
    <source>
        <dbReference type="SAM" id="Coils"/>
    </source>
</evidence>
<dbReference type="EC" id="2.7.13.3" evidence="4"/>